<organism evidence="3 4">
    <name type="scientific">Methylobacterium oryzae</name>
    <dbReference type="NCBI Taxonomy" id="334852"/>
    <lineage>
        <taxon>Bacteria</taxon>
        <taxon>Pseudomonadati</taxon>
        <taxon>Pseudomonadota</taxon>
        <taxon>Alphaproteobacteria</taxon>
        <taxon>Hyphomicrobiales</taxon>
        <taxon>Methylobacteriaceae</taxon>
        <taxon>Methylobacterium</taxon>
    </lineage>
</organism>
<name>A0ABU7TY13_9HYPH</name>
<comment type="caution">
    <text evidence="3">The sequence shown here is derived from an EMBL/GenBank/DDBJ whole genome shotgun (WGS) entry which is preliminary data.</text>
</comment>
<sequence length="77" mass="9008">MKMRLVILATAAGLLAPAAASAQYYEGGYGYRRPHDHVDVYRHGDHDDDVVRHHHPRRDEGRFDFGEHRQRHHHDDD</sequence>
<protein>
    <submittedName>
        <fullName evidence="3">Uncharacterized protein</fullName>
    </submittedName>
</protein>
<evidence type="ECO:0000313" key="3">
    <source>
        <dbReference type="EMBL" id="MEE7494767.1"/>
    </source>
</evidence>
<gene>
    <name evidence="3" type="ORF">MOTC310_31890</name>
</gene>
<reference evidence="3 4" key="1">
    <citation type="journal article" date="2012" name="Genet. Mol. Biol.">
        <title>Analysis of 16S rRNA and mxaF genes revealing insights into Methylobacterium niche-specific plant association.</title>
        <authorList>
            <person name="Dourado M.N."/>
            <person name="Andreote F.D."/>
            <person name="Dini-Andreote F."/>
            <person name="Conti R."/>
            <person name="Araujo J.M."/>
            <person name="Araujo W.L."/>
        </authorList>
    </citation>
    <scope>NUCLEOTIDE SEQUENCE [LARGE SCALE GENOMIC DNA]</scope>
    <source>
        <strain evidence="3 4">TC3-10</strain>
    </source>
</reference>
<proteinExistence type="predicted"/>
<evidence type="ECO:0000313" key="4">
    <source>
        <dbReference type="Proteomes" id="UP001355206"/>
    </source>
</evidence>
<evidence type="ECO:0000256" key="1">
    <source>
        <dbReference type="SAM" id="MobiDB-lite"/>
    </source>
</evidence>
<feature type="chain" id="PRO_5047102797" evidence="2">
    <location>
        <begin position="23"/>
        <end position="77"/>
    </location>
</feature>
<accession>A0ABU7TY13</accession>
<feature type="region of interest" description="Disordered" evidence="1">
    <location>
        <begin position="42"/>
        <end position="77"/>
    </location>
</feature>
<evidence type="ECO:0000256" key="2">
    <source>
        <dbReference type="SAM" id="SignalP"/>
    </source>
</evidence>
<dbReference type="EMBL" id="MLCA01000017">
    <property type="protein sequence ID" value="MEE7494767.1"/>
    <property type="molecule type" value="Genomic_DNA"/>
</dbReference>
<feature type="signal peptide" evidence="2">
    <location>
        <begin position="1"/>
        <end position="22"/>
    </location>
</feature>
<keyword evidence="4" id="KW-1185">Reference proteome</keyword>
<dbReference type="Proteomes" id="UP001355206">
    <property type="component" value="Unassembled WGS sequence"/>
</dbReference>
<dbReference type="RefSeq" id="WP_331304685.1">
    <property type="nucleotide sequence ID" value="NZ_MLCA01000017.1"/>
</dbReference>
<keyword evidence="2" id="KW-0732">Signal</keyword>